<dbReference type="EMBL" id="CAMAPE010000052">
    <property type="protein sequence ID" value="CAH9108795.1"/>
    <property type="molecule type" value="Genomic_DNA"/>
</dbReference>
<keyword evidence="2" id="KW-0472">Membrane</keyword>
<keyword evidence="4" id="KW-1185">Reference proteome</keyword>
<name>A0A9P1EJM4_CUSEU</name>
<feature type="transmembrane region" description="Helical" evidence="2">
    <location>
        <begin position="128"/>
        <end position="149"/>
    </location>
</feature>
<comment type="caution">
    <text evidence="3">The sequence shown here is derived from an EMBL/GenBank/DDBJ whole genome shotgun (WGS) entry which is preliminary data.</text>
</comment>
<sequence>MLAVTHSIAWSPLVHRFLVAKVRGGAVFEGLNTRLGLEQGCDGFVQGFRLAEILSFQPVKTKLRREVKNNCITQRQEEIDILAQAYERIENEVRDNKLVYNRLEGRGWSIIGSSPPGPPSGKEQATMLLMLFLVIFVCFICYFFVQHLWYNF</sequence>
<evidence type="ECO:0000256" key="2">
    <source>
        <dbReference type="SAM" id="Phobius"/>
    </source>
</evidence>
<dbReference type="AlphaFoldDB" id="A0A9P1EJM4"/>
<dbReference type="Proteomes" id="UP001152484">
    <property type="component" value="Unassembled WGS sequence"/>
</dbReference>
<evidence type="ECO:0000313" key="4">
    <source>
        <dbReference type="Proteomes" id="UP001152484"/>
    </source>
</evidence>
<proteinExistence type="predicted"/>
<evidence type="ECO:0000256" key="1">
    <source>
        <dbReference type="SAM" id="Coils"/>
    </source>
</evidence>
<keyword evidence="2" id="KW-0812">Transmembrane</keyword>
<feature type="coiled-coil region" evidence="1">
    <location>
        <begin position="72"/>
        <end position="106"/>
    </location>
</feature>
<organism evidence="3 4">
    <name type="scientific">Cuscuta europaea</name>
    <name type="common">European dodder</name>
    <dbReference type="NCBI Taxonomy" id="41803"/>
    <lineage>
        <taxon>Eukaryota</taxon>
        <taxon>Viridiplantae</taxon>
        <taxon>Streptophyta</taxon>
        <taxon>Embryophyta</taxon>
        <taxon>Tracheophyta</taxon>
        <taxon>Spermatophyta</taxon>
        <taxon>Magnoliopsida</taxon>
        <taxon>eudicotyledons</taxon>
        <taxon>Gunneridae</taxon>
        <taxon>Pentapetalae</taxon>
        <taxon>asterids</taxon>
        <taxon>lamiids</taxon>
        <taxon>Solanales</taxon>
        <taxon>Convolvulaceae</taxon>
        <taxon>Cuscuteae</taxon>
        <taxon>Cuscuta</taxon>
        <taxon>Cuscuta subgen. Cuscuta</taxon>
    </lineage>
</organism>
<keyword evidence="2" id="KW-1133">Transmembrane helix</keyword>
<protein>
    <submittedName>
        <fullName evidence="3">Uncharacterized protein</fullName>
    </submittedName>
</protein>
<keyword evidence="1" id="KW-0175">Coiled coil</keyword>
<accession>A0A9P1EJM4</accession>
<reference evidence="3" key="1">
    <citation type="submission" date="2022-07" db="EMBL/GenBank/DDBJ databases">
        <authorList>
            <person name="Macas J."/>
            <person name="Novak P."/>
            <person name="Neumann P."/>
        </authorList>
    </citation>
    <scope>NUCLEOTIDE SEQUENCE</scope>
</reference>
<evidence type="ECO:0000313" key="3">
    <source>
        <dbReference type="EMBL" id="CAH9108795.1"/>
    </source>
</evidence>
<gene>
    <name evidence="3" type="ORF">CEURO_LOCUS18223</name>
</gene>